<protein>
    <submittedName>
        <fullName evidence="2">Heterokaryon incompatibility protein-domain-containing protein</fullName>
    </submittedName>
</protein>
<keyword evidence="3" id="KW-1185">Reference proteome</keyword>
<gene>
    <name evidence="2" type="ORF">QBC37DRAFT_327950</name>
</gene>
<comment type="caution">
    <text evidence="2">The sequence shown here is derived from an EMBL/GenBank/DDBJ whole genome shotgun (WGS) entry which is preliminary data.</text>
</comment>
<dbReference type="AlphaFoldDB" id="A0AAN6XUH4"/>
<evidence type="ECO:0000313" key="2">
    <source>
        <dbReference type="EMBL" id="KAK4207108.1"/>
    </source>
</evidence>
<name>A0AAN6XUH4_9PEZI</name>
<dbReference type="Pfam" id="PF06985">
    <property type="entry name" value="HET"/>
    <property type="match status" value="1"/>
</dbReference>
<accession>A0AAN6XUH4</accession>
<dbReference type="Proteomes" id="UP001301769">
    <property type="component" value="Unassembled WGS sequence"/>
</dbReference>
<proteinExistence type="predicted"/>
<dbReference type="InterPro" id="IPR010730">
    <property type="entry name" value="HET"/>
</dbReference>
<sequence length="749" mass="84440">MASNKLSYKPITQHQFRLVHLLPASSFNAPIRCVLEPRPFGAKVSYDALSYHWGDPTITKPIRLAHLEPSPRTKAWFLSGLLRLFLGQWLAGWVAWSWGVIPGREIRRLPAWFCAKLAWDVGMDMINYMFWLPDSSAADIQSLPDPVYEAVQVTTNLELALRHLRKTKGIRTLWIDALCINQVDATEKLMQIQRMDAIYANAWEVVVWLGGYHDSPITTCAAASRCDVEGNLDCKHKQDMRIACRTVEWLSSWCPAFLSEEQRRADWINPALPGLKSLSRRAWWTRLWVVQEVALAQGAARVQCGDYTCDFGDLCSALELFASDLGPASNIPSTRQQSSAPWFSMASTVQAIGYSVFAHKRGLYPMTELIRAFLNLDKYDFGQKPPSLFAKADAKGTLTFVSRLQYVLLKTAGRFNCFDDRDRLRAMIGISGGLTGAVKTLMGKPGIPRFVLWVSALCTAWTVYERVMLSLLGDSWALWLVYTVVYWHWGFATDTLGWDWTIAQNKVLVKDDHREVLRHVEENQDAALGNYDSRAMFFTLLAEYLANEMGFLLFLDALSCDQNKKSDGVSLLSWVPNWTTIVADSASDNCVKTSTSHVIRPAFHICREKGELRVCGYARTVDMVKALGNKKKARYNKPRRSGISVPPSDMPESGYLGTVGSRGADGWETGLLIRGRATQGDALVYVPGNFYHLVLSRRAKGDDGEDRWVVVGLVLFKKTEHARDTIVDPRLRHLADLWDTKHLKAFILI</sequence>
<evidence type="ECO:0000313" key="3">
    <source>
        <dbReference type="Proteomes" id="UP001301769"/>
    </source>
</evidence>
<dbReference type="EMBL" id="MU858320">
    <property type="protein sequence ID" value="KAK4207108.1"/>
    <property type="molecule type" value="Genomic_DNA"/>
</dbReference>
<reference evidence="2" key="1">
    <citation type="journal article" date="2023" name="Mol. Phylogenet. Evol.">
        <title>Genome-scale phylogeny and comparative genomics of the fungal order Sordariales.</title>
        <authorList>
            <person name="Hensen N."/>
            <person name="Bonometti L."/>
            <person name="Westerberg I."/>
            <person name="Brannstrom I.O."/>
            <person name="Guillou S."/>
            <person name="Cros-Aarteil S."/>
            <person name="Calhoun S."/>
            <person name="Haridas S."/>
            <person name="Kuo A."/>
            <person name="Mondo S."/>
            <person name="Pangilinan J."/>
            <person name="Riley R."/>
            <person name="LaButti K."/>
            <person name="Andreopoulos B."/>
            <person name="Lipzen A."/>
            <person name="Chen C."/>
            <person name="Yan M."/>
            <person name="Daum C."/>
            <person name="Ng V."/>
            <person name="Clum A."/>
            <person name="Steindorff A."/>
            <person name="Ohm R.A."/>
            <person name="Martin F."/>
            <person name="Silar P."/>
            <person name="Natvig D.O."/>
            <person name="Lalanne C."/>
            <person name="Gautier V."/>
            <person name="Ament-Velasquez S.L."/>
            <person name="Kruys A."/>
            <person name="Hutchinson M.I."/>
            <person name="Powell A.J."/>
            <person name="Barry K."/>
            <person name="Miller A.N."/>
            <person name="Grigoriev I.V."/>
            <person name="Debuchy R."/>
            <person name="Gladieux P."/>
            <person name="Hiltunen Thoren M."/>
            <person name="Johannesson H."/>
        </authorList>
    </citation>
    <scope>NUCLEOTIDE SEQUENCE</scope>
    <source>
        <strain evidence="2">PSN293</strain>
    </source>
</reference>
<feature type="domain" description="Heterokaryon incompatibility" evidence="1">
    <location>
        <begin position="149"/>
        <end position="292"/>
    </location>
</feature>
<dbReference type="InterPro" id="IPR052895">
    <property type="entry name" value="HetReg/Transcr_Mod"/>
</dbReference>
<evidence type="ECO:0000259" key="1">
    <source>
        <dbReference type="Pfam" id="PF06985"/>
    </source>
</evidence>
<organism evidence="2 3">
    <name type="scientific">Rhypophila decipiens</name>
    <dbReference type="NCBI Taxonomy" id="261697"/>
    <lineage>
        <taxon>Eukaryota</taxon>
        <taxon>Fungi</taxon>
        <taxon>Dikarya</taxon>
        <taxon>Ascomycota</taxon>
        <taxon>Pezizomycotina</taxon>
        <taxon>Sordariomycetes</taxon>
        <taxon>Sordariomycetidae</taxon>
        <taxon>Sordariales</taxon>
        <taxon>Naviculisporaceae</taxon>
        <taxon>Rhypophila</taxon>
    </lineage>
</organism>
<reference evidence="2" key="2">
    <citation type="submission" date="2023-05" db="EMBL/GenBank/DDBJ databases">
        <authorList>
            <consortium name="Lawrence Berkeley National Laboratory"/>
            <person name="Steindorff A."/>
            <person name="Hensen N."/>
            <person name="Bonometti L."/>
            <person name="Westerberg I."/>
            <person name="Brannstrom I.O."/>
            <person name="Guillou S."/>
            <person name="Cros-Aarteil S."/>
            <person name="Calhoun S."/>
            <person name="Haridas S."/>
            <person name="Kuo A."/>
            <person name="Mondo S."/>
            <person name="Pangilinan J."/>
            <person name="Riley R."/>
            <person name="Labutti K."/>
            <person name="Andreopoulos B."/>
            <person name="Lipzen A."/>
            <person name="Chen C."/>
            <person name="Yanf M."/>
            <person name="Daum C."/>
            <person name="Ng V."/>
            <person name="Clum A."/>
            <person name="Ohm R."/>
            <person name="Martin F."/>
            <person name="Silar P."/>
            <person name="Natvig D."/>
            <person name="Lalanne C."/>
            <person name="Gautier V."/>
            <person name="Ament-Velasquez S.L."/>
            <person name="Kruys A."/>
            <person name="Hutchinson M.I."/>
            <person name="Powell A.J."/>
            <person name="Barry K."/>
            <person name="Miller A.N."/>
            <person name="Grigoriev I.V."/>
            <person name="Debuchy R."/>
            <person name="Gladieux P."/>
            <person name="Thoren M.H."/>
            <person name="Johannesson H."/>
        </authorList>
    </citation>
    <scope>NUCLEOTIDE SEQUENCE</scope>
    <source>
        <strain evidence="2">PSN293</strain>
    </source>
</reference>
<dbReference type="PANTHER" id="PTHR24148">
    <property type="entry name" value="ANKYRIN REPEAT DOMAIN-CONTAINING PROTEIN 39 HOMOLOG-RELATED"/>
    <property type="match status" value="1"/>
</dbReference>
<dbReference type="PANTHER" id="PTHR24148:SF82">
    <property type="entry name" value="HETEROKARYON INCOMPATIBILITY DOMAIN-CONTAINING PROTEIN"/>
    <property type="match status" value="1"/>
</dbReference>